<evidence type="ECO:0000256" key="2">
    <source>
        <dbReference type="ARBA" id="ARBA00009810"/>
    </source>
</evidence>
<evidence type="ECO:0000256" key="3">
    <source>
        <dbReference type="ARBA" id="ARBA00022448"/>
    </source>
</evidence>
<feature type="compositionally biased region" description="Polar residues" evidence="21">
    <location>
        <begin position="648"/>
        <end position="663"/>
    </location>
</feature>
<evidence type="ECO:0000256" key="16">
    <source>
        <dbReference type="ARBA" id="ARBA00023237"/>
    </source>
</evidence>
<dbReference type="Pfam" id="PF00593">
    <property type="entry name" value="TonB_dep_Rec_b-barrel"/>
    <property type="match status" value="1"/>
</dbReference>
<comment type="similarity">
    <text evidence="2 19 20">Belongs to the TonB-dependent receptor family.</text>
</comment>
<evidence type="ECO:0000313" key="25">
    <source>
        <dbReference type="Proteomes" id="UP000011700"/>
    </source>
</evidence>
<protein>
    <recommendedName>
        <fullName evidence="18">Metal-pseudopaline receptor CntO</fullName>
    </recommendedName>
</protein>
<dbReference type="PROSITE" id="PS52016">
    <property type="entry name" value="TONB_DEPENDENT_REC_3"/>
    <property type="match status" value="1"/>
</dbReference>
<dbReference type="PATRIC" id="fig|1212548.4.peg.121"/>
<dbReference type="Gene3D" id="3.55.50.30">
    <property type="match status" value="1"/>
</dbReference>
<evidence type="ECO:0000256" key="20">
    <source>
        <dbReference type="RuleBase" id="RU003357"/>
    </source>
</evidence>
<dbReference type="Pfam" id="PF07715">
    <property type="entry name" value="Plug"/>
    <property type="match status" value="1"/>
</dbReference>
<accession>M2TXN9</accession>
<evidence type="ECO:0000259" key="23">
    <source>
        <dbReference type="SMART" id="SM00965"/>
    </source>
</evidence>
<keyword evidence="3 19" id="KW-0813">Transport</keyword>
<keyword evidence="13" id="KW-0921">Nickel transport</keyword>
<evidence type="ECO:0000256" key="6">
    <source>
        <dbReference type="ARBA" id="ARBA00022596"/>
    </source>
</evidence>
<evidence type="ECO:0000256" key="4">
    <source>
        <dbReference type="ARBA" id="ARBA00022452"/>
    </source>
</evidence>
<organism evidence="24 25">
    <name type="scientific">Stutzerimonas stutzeri NF13</name>
    <dbReference type="NCBI Taxonomy" id="1212548"/>
    <lineage>
        <taxon>Bacteria</taxon>
        <taxon>Pseudomonadati</taxon>
        <taxon>Pseudomonadota</taxon>
        <taxon>Gammaproteobacteria</taxon>
        <taxon>Pseudomonadales</taxon>
        <taxon>Pseudomonadaceae</taxon>
        <taxon>Stutzerimonas</taxon>
    </lineage>
</organism>
<dbReference type="InterPro" id="IPR037066">
    <property type="entry name" value="Plug_dom_sf"/>
</dbReference>
<sequence>MRQPQWHRQPSYLLARAVRGATLGLLVASSGLASPTLLADTIAQQQNRHYSIPAGPLSAALTEFASSVGITLPLDPAMVEGLHSPGLRGDYNVQQGLQQLLKGSGLQAVPLANGNYILRKNASVSGSIELDSITINAQAERLSGPGNGMVATHTSIGTKTNTPISEVPQSISVITRDEMDKRGVQDFNSAVAYTPGIRAIDYVGGQGAPDIYMRGFRSFNLFGTYKDGLRSGFNQYDTDLETYGLERIDVIKGPASVLYGQMAPGGMVNLTSKRPSDETIRQVQIQGGSHDRKQGAIDLGGRLDDQGELTYRFVALKRDSGTQVDHSPDNRTYIAPSLTWKPDDDTRFTVIASYLKTRKGGAEQSFPVNGTLTGTPFGHVPSSTYLGDPDVSKYEVENTSLGYNFERQLSDDWTFTQNARYMKTNVDFISNGARNSGQLGADGRTYTFGYQRRPKKTDTFLLDNNLGGQFATGPISHDVLVGFDYGHYSGRESRSGVTSNQTVDIFDPVYNASPTWSSTLQTDGKSVVSQKGLYFQDMLSLDKWRLTLGGRQDWVEGREYSYLYDMRGVQKDHKFTGRVGLAYLFDNGVTPYASYSTSFQPTSGTAQDGSSFKPTEGEQYELGIKYEPPGYNSFITLSVYDLTQKNVTTTDPTNPSYQVQTGEQRSRGVELEGKAELTHGLDLIASYAYTDAEVTKANPVGTGASAYSLEGNVPISVPRNTASLWLDYSVQGGPLEGLGMGVGQRYIGSSYNARNTVKVPHYTLTDASVRYDLGHLSEDLKGMSVDLSASNLFDKRYFTPGFYENSVFYGTRRTVVGSLTYAW</sequence>
<evidence type="ECO:0000256" key="11">
    <source>
        <dbReference type="ARBA" id="ARBA00023065"/>
    </source>
</evidence>
<dbReference type="FunFam" id="2.170.130.10:FF:000001">
    <property type="entry name" value="Catecholate siderophore TonB-dependent receptor"/>
    <property type="match status" value="1"/>
</dbReference>
<gene>
    <name evidence="24" type="ORF">B381_00660</name>
</gene>
<keyword evidence="5" id="KW-0410">Iron transport</keyword>
<dbReference type="InterPro" id="IPR010105">
    <property type="entry name" value="TonB_sidphr_rcpt"/>
</dbReference>
<feature type="region of interest" description="Disordered" evidence="21">
    <location>
        <begin position="648"/>
        <end position="668"/>
    </location>
</feature>
<evidence type="ECO:0000256" key="21">
    <source>
        <dbReference type="SAM" id="MobiDB-lite"/>
    </source>
</evidence>
<dbReference type="OrthoDB" id="127311at2"/>
<evidence type="ECO:0000256" key="18">
    <source>
        <dbReference type="ARBA" id="ARBA00072467"/>
    </source>
</evidence>
<dbReference type="eggNOG" id="COG4773">
    <property type="taxonomic scope" value="Bacteria"/>
</dbReference>
<dbReference type="PANTHER" id="PTHR32552">
    <property type="entry name" value="FERRICHROME IRON RECEPTOR-RELATED"/>
    <property type="match status" value="1"/>
</dbReference>
<evidence type="ECO:0000256" key="19">
    <source>
        <dbReference type="PROSITE-ProRule" id="PRU01360"/>
    </source>
</evidence>
<dbReference type="SUPFAM" id="SSF56935">
    <property type="entry name" value="Porins"/>
    <property type="match status" value="1"/>
</dbReference>
<dbReference type="InterPro" id="IPR011662">
    <property type="entry name" value="Secretin/TonB_short_N"/>
</dbReference>
<dbReference type="GO" id="GO:0015891">
    <property type="term" value="P:siderophore transport"/>
    <property type="evidence" value="ECO:0007669"/>
    <property type="project" value="InterPro"/>
</dbReference>
<comment type="function">
    <text evidence="17">Transports the metallophore pseudopaline, which is involved in the acquisition of nickel and zinc, and thus enables bacterial growth inside the host, where metal access is limited. Is probably involved in the import of pseudopaline-metal complexes.</text>
</comment>
<dbReference type="GO" id="GO:0015344">
    <property type="term" value="F:siderophore uptake transmembrane transporter activity"/>
    <property type="evidence" value="ECO:0007669"/>
    <property type="project" value="TreeGrafter"/>
</dbReference>
<keyword evidence="9" id="KW-0862">Zinc</keyword>
<evidence type="ECO:0000256" key="22">
    <source>
        <dbReference type="SAM" id="SignalP"/>
    </source>
</evidence>
<dbReference type="GO" id="GO:0015675">
    <property type="term" value="P:nickel cation transport"/>
    <property type="evidence" value="ECO:0007669"/>
    <property type="project" value="UniProtKB-KW"/>
</dbReference>
<dbReference type="GO" id="GO:0006829">
    <property type="term" value="P:zinc ion transport"/>
    <property type="evidence" value="ECO:0007669"/>
    <property type="project" value="UniProtKB-KW"/>
</dbReference>
<dbReference type="InterPro" id="IPR039426">
    <property type="entry name" value="TonB-dep_rcpt-like"/>
</dbReference>
<dbReference type="NCBIfam" id="TIGR01783">
    <property type="entry name" value="TonB-siderophor"/>
    <property type="match status" value="1"/>
</dbReference>
<evidence type="ECO:0000256" key="14">
    <source>
        <dbReference type="ARBA" id="ARBA00023136"/>
    </source>
</evidence>
<dbReference type="AlphaFoldDB" id="M2TXN9"/>
<comment type="caution">
    <text evidence="24">The sequence shown here is derived from an EMBL/GenBank/DDBJ whole genome shotgun (WGS) entry which is preliminary data.</text>
</comment>
<keyword evidence="9" id="KW-0864">Zinc transport</keyword>
<keyword evidence="11" id="KW-0406">Ion transport</keyword>
<feature type="domain" description="Secretin/TonB short N-terminal" evidence="23">
    <location>
        <begin position="70"/>
        <end position="121"/>
    </location>
</feature>
<evidence type="ECO:0000256" key="1">
    <source>
        <dbReference type="ARBA" id="ARBA00004571"/>
    </source>
</evidence>
<evidence type="ECO:0000256" key="17">
    <source>
        <dbReference type="ARBA" id="ARBA00056786"/>
    </source>
</evidence>
<dbReference type="Gene3D" id="2.170.130.10">
    <property type="entry name" value="TonB-dependent receptor, plug domain"/>
    <property type="match status" value="1"/>
</dbReference>
<dbReference type="EMBL" id="AOBS01000007">
    <property type="protein sequence ID" value="EME02156.1"/>
    <property type="molecule type" value="Genomic_DNA"/>
</dbReference>
<keyword evidence="16 19" id="KW-0998">Cell outer membrane</keyword>
<feature type="chain" id="PRO_5004027143" description="Metal-pseudopaline receptor CntO" evidence="22">
    <location>
        <begin position="40"/>
        <end position="823"/>
    </location>
</feature>
<dbReference type="GO" id="GO:0038023">
    <property type="term" value="F:signaling receptor activity"/>
    <property type="evidence" value="ECO:0007669"/>
    <property type="project" value="InterPro"/>
</dbReference>
<evidence type="ECO:0000256" key="13">
    <source>
        <dbReference type="ARBA" id="ARBA00023112"/>
    </source>
</evidence>
<proteinExistence type="inferred from homology"/>
<evidence type="ECO:0000256" key="15">
    <source>
        <dbReference type="ARBA" id="ARBA00023170"/>
    </source>
</evidence>
<keyword evidence="4 19" id="KW-1134">Transmembrane beta strand</keyword>
<evidence type="ECO:0000313" key="24">
    <source>
        <dbReference type="EMBL" id="EME02156.1"/>
    </source>
</evidence>
<dbReference type="Gene3D" id="2.40.170.20">
    <property type="entry name" value="TonB-dependent receptor, beta-barrel domain"/>
    <property type="match status" value="1"/>
</dbReference>
<evidence type="ECO:0000256" key="7">
    <source>
        <dbReference type="ARBA" id="ARBA00022692"/>
    </source>
</evidence>
<keyword evidence="8 22" id="KW-0732">Signal</keyword>
<name>M2TXN9_STUST</name>
<dbReference type="InterPro" id="IPR012910">
    <property type="entry name" value="Plug_dom"/>
</dbReference>
<keyword evidence="14 19" id="KW-0472">Membrane</keyword>
<dbReference type="InterPro" id="IPR000531">
    <property type="entry name" value="Beta-barrel_TonB"/>
</dbReference>
<keyword evidence="6" id="KW-0533">Nickel</keyword>
<evidence type="ECO:0000256" key="10">
    <source>
        <dbReference type="ARBA" id="ARBA00023004"/>
    </source>
</evidence>
<keyword evidence="10" id="KW-0408">Iron</keyword>
<dbReference type="PANTHER" id="PTHR32552:SF68">
    <property type="entry name" value="FERRICHROME OUTER MEMBRANE TRANSPORTER_PHAGE RECEPTOR"/>
    <property type="match status" value="1"/>
</dbReference>
<dbReference type="CDD" id="cd01347">
    <property type="entry name" value="ligand_gated_channel"/>
    <property type="match status" value="1"/>
</dbReference>
<dbReference type="InterPro" id="IPR036942">
    <property type="entry name" value="Beta-barrel_TonB_sf"/>
</dbReference>
<dbReference type="Pfam" id="PF07660">
    <property type="entry name" value="STN"/>
    <property type="match status" value="1"/>
</dbReference>
<evidence type="ECO:0000256" key="5">
    <source>
        <dbReference type="ARBA" id="ARBA00022496"/>
    </source>
</evidence>
<dbReference type="Proteomes" id="UP000011700">
    <property type="component" value="Unassembled WGS sequence"/>
</dbReference>
<evidence type="ECO:0000256" key="12">
    <source>
        <dbReference type="ARBA" id="ARBA00023077"/>
    </source>
</evidence>
<comment type="subcellular location">
    <subcellularLocation>
        <location evidence="1 19">Cell outer membrane</location>
        <topology evidence="1 19">Multi-pass membrane protein</topology>
    </subcellularLocation>
</comment>
<reference evidence="24 25" key="1">
    <citation type="journal article" date="2013" name="Genome Announc.">
        <title>Draft Genome of Pseudomonas stutzeri Strain NF13, a Nitrogen Fixer Isolated from the Galapagos Rift Hydrothermal Vent.</title>
        <authorList>
            <person name="Pena A."/>
            <person name="Busquets A."/>
            <person name="Gomila M."/>
            <person name="Mayol J."/>
            <person name="Bosch R."/>
            <person name="Nogales B."/>
            <person name="Garcia-Valdes E."/>
            <person name="Bennasar A."/>
            <person name="Lalucat J."/>
        </authorList>
    </citation>
    <scope>NUCLEOTIDE SEQUENCE [LARGE SCALE GENOMIC DNA]</scope>
    <source>
        <strain evidence="24 25">NF13</strain>
    </source>
</reference>
<dbReference type="SMART" id="SM00965">
    <property type="entry name" value="STN"/>
    <property type="match status" value="1"/>
</dbReference>
<dbReference type="FunFam" id="2.40.170.20:FF:000005">
    <property type="entry name" value="TonB-dependent siderophore receptor"/>
    <property type="match status" value="1"/>
</dbReference>
<keyword evidence="15 24" id="KW-0675">Receptor</keyword>
<feature type="signal peptide" evidence="22">
    <location>
        <begin position="1"/>
        <end position="39"/>
    </location>
</feature>
<dbReference type="GO" id="GO:0009279">
    <property type="term" value="C:cell outer membrane"/>
    <property type="evidence" value="ECO:0007669"/>
    <property type="project" value="UniProtKB-SubCell"/>
</dbReference>
<dbReference type="RefSeq" id="WP_003297788.1">
    <property type="nucleotide sequence ID" value="NZ_AOBS01000007.1"/>
</dbReference>
<evidence type="ECO:0000256" key="9">
    <source>
        <dbReference type="ARBA" id="ARBA00022906"/>
    </source>
</evidence>
<evidence type="ECO:0000256" key="8">
    <source>
        <dbReference type="ARBA" id="ARBA00022729"/>
    </source>
</evidence>
<keyword evidence="7 19" id="KW-0812">Transmembrane</keyword>
<keyword evidence="12 20" id="KW-0798">TonB box</keyword>